<dbReference type="PROSITE" id="PS00893">
    <property type="entry name" value="NUDIX_BOX"/>
    <property type="match status" value="1"/>
</dbReference>
<name>A0A7Y9S051_9ACTN</name>
<dbReference type="InterPro" id="IPR020476">
    <property type="entry name" value="Nudix_hydrolase"/>
</dbReference>
<keyword evidence="3 4" id="KW-0378">Hydrolase</keyword>
<dbReference type="AlphaFoldDB" id="A0A7Y9S051"/>
<dbReference type="SUPFAM" id="SSF55811">
    <property type="entry name" value="Nudix"/>
    <property type="match status" value="1"/>
</dbReference>
<proteinExistence type="inferred from homology"/>
<comment type="similarity">
    <text evidence="2 4">Belongs to the Nudix hydrolase family.</text>
</comment>
<dbReference type="Proteomes" id="UP000540656">
    <property type="component" value="Unassembled WGS sequence"/>
</dbReference>
<feature type="domain" description="Nudix hydrolase" evidence="5">
    <location>
        <begin position="1"/>
        <end position="132"/>
    </location>
</feature>
<dbReference type="EMBL" id="JACCAA010000001">
    <property type="protein sequence ID" value="NYG57813.1"/>
    <property type="molecule type" value="Genomic_DNA"/>
</dbReference>
<accession>A0A7Y9S051</accession>
<protein>
    <submittedName>
        <fullName evidence="6">ADP-ribose pyrophosphatase YjhB (NUDIX family)</fullName>
    </submittedName>
</protein>
<dbReference type="PRINTS" id="PR00502">
    <property type="entry name" value="NUDIXFAMILY"/>
</dbReference>
<keyword evidence="7" id="KW-1185">Reference proteome</keyword>
<evidence type="ECO:0000256" key="2">
    <source>
        <dbReference type="ARBA" id="ARBA00005582"/>
    </source>
</evidence>
<dbReference type="InterPro" id="IPR000086">
    <property type="entry name" value="NUDIX_hydrolase_dom"/>
</dbReference>
<dbReference type="RefSeq" id="WP_179501040.1">
    <property type="nucleotide sequence ID" value="NZ_JACCAA010000001.1"/>
</dbReference>
<dbReference type="PANTHER" id="PTHR43046:SF14">
    <property type="entry name" value="MUTT_NUDIX FAMILY PROTEIN"/>
    <property type="match status" value="1"/>
</dbReference>
<dbReference type="PROSITE" id="PS51462">
    <property type="entry name" value="NUDIX"/>
    <property type="match status" value="1"/>
</dbReference>
<evidence type="ECO:0000256" key="4">
    <source>
        <dbReference type="RuleBase" id="RU003476"/>
    </source>
</evidence>
<comment type="cofactor">
    <cofactor evidence="1">
        <name>Mg(2+)</name>
        <dbReference type="ChEBI" id="CHEBI:18420"/>
    </cofactor>
</comment>
<evidence type="ECO:0000256" key="3">
    <source>
        <dbReference type="ARBA" id="ARBA00022801"/>
    </source>
</evidence>
<gene>
    <name evidence="6" type="ORF">BJ980_000736</name>
</gene>
<dbReference type="PANTHER" id="PTHR43046">
    <property type="entry name" value="GDP-MANNOSE MANNOSYL HYDROLASE"/>
    <property type="match status" value="1"/>
</dbReference>
<evidence type="ECO:0000259" key="5">
    <source>
        <dbReference type="PROSITE" id="PS51462"/>
    </source>
</evidence>
<organism evidence="6 7">
    <name type="scientific">Nocardioides daedukensis</name>
    <dbReference type="NCBI Taxonomy" id="634462"/>
    <lineage>
        <taxon>Bacteria</taxon>
        <taxon>Bacillati</taxon>
        <taxon>Actinomycetota</taxon>
        <taxon>Actinomycetes</taxon>
        <taxon>Propionibacteriales</taxon>
        <taxon>Nocardioidaceae</taxon>
        <taxon>Nocardioides</taxon>
    </lineage>
</organism>
<dbReference type="Pfam" id="PF00293">
    <property type="entry name" value="NUDIX"/>
    <property type="match status" value="1"/>
</dbReference>
<comment type="caution">
    <text evidence="6">The sequence shown here is derived from an EMBL/GenBank/DDBJ whole genome shotgun (WGS) entry which is preliminary data.</text>
</comment>
<dbReference type="InterPro" id="IPR020084">
    <property type="entry name" value="NUDIX_hydrolase_CS"/>
</dbReference>
<evidence type="ECO:0000313" key="7">
    <source>
        <dbReference type="Proteomes" id="UP000540656"/>
    </source>
</evidence>
<dbReference type="InterPro" id="IPR015797">
    <property type="entry name" value="NUDIX_hydrolase-like_dom_sf"/>
</dbReference>
<dbReference type="Gene3D" id="3.90.79.10">
    <property type="entry name" value="Nucleoside Triphosphate Pyrophosphohydrolase"/>
    <property type="match status" value="1"/>
</dbReference>
<sequence>MRRFASVLLVDRRGWLLLQERDEFPEIDPECWGCPGGHMEAGETALEAAYREFAEETGVTLSEGTLRHWRDLSVRHAGRDGDDLVHLFLAPTDLTDADVTCMEGRQILFVDPADVPGLPLTRAAALALDDFLASTDYRSLFEHRETR</sequence>
<evidence type="ECO:0000256" key="1">
    <source>
        <dbReference type="ARBA" id="ARBA00001946"/>
    </source>
</evidence>
<evidence type="ECO:0000313" key="6">
    <source>
        <dbReference type="EMBL" id="NYG57813.1"/>
    </source>
</evidence>
<reference evidence="6 7" key="1">
    <citation type="submission" date="2020-07" db="EMBL/GenBank/DDBJ databases">
        <title>Sequencing the genomes of 1000 actinobacteria strains.</title>
        <authorList>
            <person name="Klenk H.-P."/>
        </authorList>
    </citation>
    <scope>NUCLEOTIDE SEQUENCE [LARGE SCALE GENOMIC DNA]</scope>
    <source>
        <strain evidence="6 7">DSM 23819</strain>
    </source>
</reference>
<dbReference type="GO" id="GO:0016787">
    <property type="term" value="F:hydrolase activity"/>
    <property type="evidence" value="ECO:0007669"/>
    <property type="project" value="UniProtKB-KW"/>
</dbReference>